<evidence type="ECO:0000313" key="8">
    <source>
        <dbReference type="EMBL" id="PTX60256.1"/>
    </source>
</evidence>
<dbReference type="GO" id="GO:0006829">
    <property type="term" value="P:zinc ion transport"/>
    <property type="evidence" value="ECO:0007669"/>
    <property type="project" value="InterPro"/>
</dbReference>
<dbReference type="PANTHER" id="PTHR13414:SF9">
    <property type="entry name" value="PROTON-COUPLED ZINC ANTIPORTER SLC30A9, MITOCHONDRIAL"/>
    <property type="match status" value="1"/>
</dbReference>
<comment type="caution">
    <text evidence="8">The sequence shown here is derived from an EMBL/GenBank/DDBJ whole genome shotgun (WGS) entry which is preliminary data.</text>
</comment>
<reference evidence="8 9" key="1">
    <citation type="submission" date="2018-04" db="EMBL/GenBank/DDBJ databases">
        <title>Genomic Encyclopedia of Archaeal and Bacterial Type Strains, Phase II (KMG-II): from individual species to whole genera.</title>
        <authorList>
            <person name="Goeker M."/>
        </authorList>
    </citation>
    <scope>NUCLEOTIDE SEQUENCE [LARGE SCALE GENOMIC DNA]</scope>
    <source>
        <strain evidence="8 9">DSM 45787</strain>
    </source>
</reference>
<comment type="subcellular location">
    <subcellularLocation>
        <location evidence="1">Membrane</location>
        <topology evidence="1">Multi-pass membrane protein</topology>
    </subcellularLocation>
</comment>
<dbReference type="Proteomes" id="UP000244240">
    <property type="component" value="Unassembled WGS sequence"/>
</dbReference>
<dbReference type="SUPFAM" id="SSF161111">
    <property type="entry name" value="Cation efflux protein transmembrane domain-like"/>
    <property type="match status" value="1"/>
</dbReference>
<dbReference type="PANTHER" id="PTHR13414">
    <property type="entry name" value="HUEL-CATION TRANSPORTER"/>
    <property type="match status" value="1"/>
</dbReference>
<keyword evidence="2" id="KW-0813">Transport</keyword>
<feature type="transmembrane region" description="Helical" evidence="6">
    <location>
        <begin position="197"/>
        <end position="217"/>
    </location>
</feature>
<sequence>MSLVELLKKGNQSAAAAALGNAIIAVSKGTAAWLSGSGAMLATTIHSIADTLNQAFVFAGSILAEKRPTKRFPAGFGRVVNLFVLIAVIIISIMAYETIKEGWHLIQHPEPSQNLLLNVVILVLAVVIDGYVLFKAMKEIVKETGANATGWQTIRASFQNVGLASPPTRLVFYEDILATFSAMLALMFIFLADLTGVYILDGIGTLLIGSLLIGIAIKIGYENTIGLIGVAAPKVIQERIAKIILDDPDVVDIKKMRILQEGRKYHVEVTLNCGKDFPLL</sequence>
<dbReference type="Pfam" id="PF01545">
    <property type="entry name" value="Cation_efflux"/>
    <property type="match status" value="1"/>
</dbReference>
<evidence type="ECO:0000256" key="3">
    <source>
        <dbReference type="ARBA" id="ARBA00022692"/>
    </source>
</evidence>
<dbReference type="InterPro" id="IPR002524">
    <property type="entry name" value="Cation_efflux"/>
</dbReference>
<evidence type="ECO:0000256" key="6">
    <source>
        <dbReference type="SAM" id="Phobius"/>
    </source>
</evidence>
<gene>
    <name evidence="8" type="ORF">C8P63_10920</name>
</gene>
<organism evidence="8 9">
    <name type="scientific">Melghirimyces profundicolus</name>
    <dbReference type="NCBI Taxonomy" id="1242148"/>
    <lineage>
        <taxon>Bacteria</taxon>
        <taxon>Bacillati</taxon>
        <taxon>Bacillota</taxon>
        <taxon>Bacilli</taxon>
        <taxon>Bacillales</taxon>
        <taxon>Thermoactinomycetaceae</taxon>
        <taxon>Melghirimyces</taxon>
    </lineage>
</organism>
<feature type="transmembrane region" description="Helical" evidence="6">
    <location>
        <begin position="170"/>
        <end position="191"/>
    </location>
</feature>
<keyword evidence="4 6" id="KW-1133">Transmembrane helix</keyword>
<feature type="transmembrane region" description="Helical" evidence="6">
    <location>
        <begin position="76"/>
        <end position="95"/>
    </location>
</feature>
<accession>A0A2T6BW61</accession>
<dbReference type="AlphaFoldDB" id="A0A2T6BW61"/>
<feature type="domain" description="Cation efflux protein transmembrane" evidence="7">
    <location>
        <begin position="16"/>
        <end position="224"/>
    </location>
</feature>
<evidence type="ECO:0000256" key="4">
    <source>
        <dbReference type="ARBA" id="ARBA00022989"/>
    </source>
</evidence>
<dbReference type="InterPro" id="IPR027469">
    <property type="entry name" value="Cation_efflux_TMD_sf"/>
</dbReference>
<evidence type="ECO:0000256" key="5">
    <source>
        <dbReference type="ARBA" id="ARBA00023136"/>
    </source>
</evidence>
<keyword evidence="9" id="KW-1185">Reference proteome</keyword>
<dbReference type="EMBL" id="QBKR01000009">
    <property type="protein sequence ID" value="PTX60256.1"/>
    <property type="molecule type" value="Genomic_DNA"/>
</dbReference>
<dbReference type="InterPro" id="IPR058533">
    <property type="entry name" value="Cation_efflux_TM"/>
</dbReference>
<feature type="transmembrane region" description="Helical" evidence="6">
    <location>
        <begin position="115"/>
        <end position="134"/>
    </location>
</feature>
<evidence type="ECO:0000259" key="7">
    <source>
        <dbReference type="Pfam" id="PF01545"/>
    </source>
</evidence>
<protein>
    <submittedName>
        <fullName evidence="8">Cation diffusion facilitator family transporter</fullName>
    </submittedName>
</protein>
<dbReference type="GO" id="GO:0016020">
    <property type="term" value="C:membrane"/>
    <property type="evidence" value="ECO:0007669"/>
    <property type="project" value="UniProtKB-SubCell"/>
</dbReference>
<name>A0A2T6BW61_9BACL</name>
<evidence type="ECO:0000256" key="1">
    <source>
        <dbReference type="ARBA" id="ARBA00004141"/>
    </source>
</evidence>
<evidence type="ECO:0000256" key="2">
    <source>
        <dbReference type="ARBA" id="ARBA00022448"/>
    </source>
</evidence>
<dbReference type="GO" id="GO:0008324">
    <property type="term" value="F:monoatomic cation transmembrane transporter activity"/>
    <property type="evidence" value="ECO:0007669"/>
    <property type="project" value="InterPro"/>
</dbReference>
<dbReference type="Gene3D" id="1.20.1510.10">
    <property type="entry name" value="Cation efflux protein transmembrane domain"/>
    <property type="match status" value="1"/>
</dbReference>
<dbReference type="InterPro" id="IPR040177">
    <property type="entry name" value="SLC30A9"/>
</dbReference>
<keyword evidence="5 6" id="KW-0472">Membrane</keyword>
<keyword evidence="3 6" id="KW-0812">Transmembrane</keyword>
<dbReference type="SUPFAM" id="SSF160240">
    <property type="entry name" value="Cation efflux protein cytoplasmic domain-like"/>
    <property type="match status" value="1"/>
</dbReference>
<dbReference type="NCBIfam" id="TIGR01297">
    <property type="entry name" value="CDF"/>
    <property type="match status" value="1"/>
</dbReference>
<dbReference type="InterPro" id="IPR036837">
    <property type="entry name" value="Cation_efflux_CTD_sf"/>
</dbReference>
<proteinExistence type="predicted"/>
<evidence type="ECO:0000313" key="9">
    <source>
        <dbReference type="Proteomes" id="UP000244240"/>
    </source>
</evidence>